<comment type="similarity">
    <text evidence="1">Belongs to the type-I restriction system S methylase family.</text>
</comment>
<dbReference type="PANTHER" id="PTHR30408:SF12">
    <property type="entry name" value="TYPE I RESTRICTION ENZYME MJAVIII SPECIFICITY SUBUNIT"/>
    <property type="match status" value="1"/>
</dbReference>
<keyword evidence="5" id="KW-0540">Nuclease</keyword>
<dbReference type="SUPFAM" id="SSF116734">
    <property type="entry name" value="DNA methylase specificity domain"/>
    <property type="match status" value="2"/>
</dbReference>
<dbReference type="Proteomes" id="UP000241895">
    <property type="component" value="Unassembled WGS sequence"/>
</dbReference>
<dbReference type="RefSeq" id="WP_108133656.1">
    <property type="nucleotide sequence ID" value="NZ_PXNS01000016.1"/>
</dbReference>
<protein>
    <submittedName>
        <fullName evidence="5">Restriction endonuclease subunit S</fullName>
    </submittedName>
</protein>
<keyword evidence="2" id="KW-0680">Restriction system</keyword>
<feature type="domain" description="Type I restriction modification DNA specificity" evidence="4">
    <location>
        <begin position="310"/>
        <end position="404"/>
    </location>
</feature>
<evidence type="ECO:0000256" key="3">
    <source>
        <dbReference type="ARBA" id="ARBA00023125"/>
    </source>
</evidence>
<evidence type="ECO:0000313" key="6">
    <source>
        <dbReference type="Proteomes" id="UP000241895"/>
    </source>
</evidence>
<dbReference type="InterPro" id="IPR052021">
    <property type="entry name" value="Type-I_RS_S_subunit"/>
</dbReference>
<evidence type="ECO:0000256" key="2">
    <source>
        <dbReference type="ARBA" id="ARBA00022747"/>
    </source>
</evidence>
<keyword evidence="3" id="KW-0238">DNA-binding</keyword>
<reference evidence="5 6" key="1">
    <citation type="submission" date="2018-03" db="EMBL/GenBank/DDBJ databases">
        <authorList>
            <person name="Zhou J."/>
            <person name="Li X."/>
            <person name="Xue M."/>
            <person name="Yin J."/>
        </authorList>
    </citation>
    <scope>NUCLEOTIDE SEQUENCE [LARGE SCALE GENOMIC DNA]</scope>
    <source>
        <strain evidence="5 6">SYSU ZJ2214</strain>
    </source>
</reference>
<evidence type="ECO:0000259" key="4">
    <source>
        <dbReference type="Pfam" id="PF01420"/>
    </source>
</evidence>
<feature type="domain" description="Type I restriction modification DNA specificity" evidence="4">
    <location>
        <begin position="77"/>
        <end position="200"/>
    </location>
</feature>
<keyword evidence="6" id="KW-1185">Reference proteome</keyword>
<dbReference type="PANTHER" id="PTHR30408">
    <property type="entry name" value="TYPE-1 RESTRICTION ENZYME ECOKI SPECIFICITY PROTEIN"/>
    <property type="match status" value="1"/>
</dbReference>
<accession>A0ABX5ITU7</accession>
<dbReference type="Pfam" id="PF01420">
    <property type="entry name" value="Methylase_S"/>
    <property type="match status" value="2"/>
</dbReference>
<dbReference type="InterPro" id="IPR044946">
    <property type="entry name" value="Restrct_endonuc_typeI_TRD_sf"/>
</dbReference>
<dbReference type="InterPro" id="IPR000055">
    <property type="entry name" value="Restrct_endonuc_typeI_TRD"/>
</dbReference>
<keyword evidence="5" id="KW-0378">Hydrolase</keyword>
<comment type="caution">
    <text evidence="5">The sequence shown here is derived from an EMBL/GenBank/DDBJ whole genome shotgun (WGS) entry which is preliminary data.</text>
</comment>
<evidence type="ECO:0000256" key="1">
    <source>
        <dbReference type="ARBA" id="ARBA00010923"/>
    </source>
</evidence>
<dbReference type="GO" id="GO:0004519">
    <property type="term" value="F:endonuclease activity"/>
    <property type="evidence" value="ECO:0007669"/>
    <property type="project" value="UniProtKB-KW"/>
</dbReference>
<dbReference type="Gene3D" id="1.10.287.1120">
    <property type="entry name" value="Bipartite methylase S protein"/>
    <property type="match status" value="1"/>
</dbReference>
<dbReference type="EMBL" id="PXNS01000016">
    <property type="protein sequence ID" value="PTL89167.1"/>
    <property type="molecule type" value="Genomic_DNA"/>
</dbReference>
<name>A0ABX5ITU7_9GAMM</name>
<proteinExistence type="inferred from homology"/>
<evidence type="ECO:0000313" key="5">
    <source>
        <dbReference type="EMBL" id="PTL89167.1"/>
    </source>
</evidence>
<sequence length="463" mass="51086">MTFPKYPEYKVSRVEWLGEVPAHWGVVPLRGAAKQEAYSFTDGDWVETPFITDEGVRLIQTGNIGVGKYREQGFRYISEETFSKLNCTEFFPGDVLICRLADPVGRACLAPDLGARMITSVDVCILKTKSEISSNFLVYFLSSDPYLSFMASVSRGGTRERVSRSFLGSVRILMPSVEEQSSIVAFLDHETARIDALVEEQQRLIELLKEKRQAVISHAVTKGLDPDVPMKDSGVEWLGEVPAHWEVGGLTKFIGPVVDYRGRTPKKVDDGIFLVTAKNIRDGRIDYEVSKEYADPESAKSLLERGKPEIGDLLFTMEAPLGQVALIDRTDIALAQRIVKFKGGEGVMMNSYLMYWLMSTSCQARMETLATGSTALGIKASKLGMIECPAPPVAEQEEIVSHIKRESAKHDVLLVEAQANIDLLQERRSALISAAVTGKIDVRGWQPPAGSSATSVTKQTEAV</sequence>
<keyword evidence="5" id="KW-0255">Endonuclease</keyword>
<organism evidence="5 6">
    <name type="scientific">Halomonas litopenaei</name>
    <dbReference type="NCBI Taxonomy" id="2109328"/>
    <lineage>
        <taxon>Bacteria</taxon>
        <taxon>Pseudomonadati</taxon>
        <taxon>Pseudomonadota</taxon>
        <taxon>Gammaproteobacteria</taxon>
        <taxon>Oceanospirillales</taxon>
        <taxon>Halomonadaceae</taxon>
        <taxon>Halomonas</taxon>
    </lineage>
</organism>
<gene>
    <name evidence="5" type="ORF">C6W88_19300</name>
</gene>
<dbReference type="Gene3D" id="3.90.220.20">
    <property type="entry name" value="DNA methylase specificity domains"/>
    <property type="match status" value="2"/>
</dbReference>